<dbReference type="InterPro" id="IPR013520">
    <property type="entry name" value="Ribonucl_H"/>
</dbReference>
<evidence type="ECO:0000256" key="2">
    <source>
        <dbReference type="ARBA" id="ARBA00010489"/>
    </source>
</evidence>
<keyword evidence="4" id="KW-0540">Nuclease</keyword>
<dbReference type="EMBL" id="SEYY01009050">
    <property type="protein sequence ID" value="KAB7501933.1"/>
    <property type="molecule type" value="Genomic_DNA"/>
</dbReference>
<comment type="similarity">
    <text evidence="2">Belongs to the REXO4 family.</text>
</comment>
<evidence type="ECO:0000256" key="6">
    <source>
        <dbReference type="ARBA" id="ARBA00022839"/>
    </source>
</evidence>
<dbReference type="InterPro" id="IPR037431">
    <property type="entry name" value="REX4_DEDDh_dom"/>
</dbReference>
<dbReference type="SUPFAM" id="SSF53098">
    <property type="entry name" value="Ribonuclease H-like"/>
    <property type="match status" value="1"/>
</dbReference>
<keyword evidence="6 10" id="KW-0269">Exonuclease</keyword>
<keyword evidence="5" id="KW-0378">Hydrolase</keyword>
<dbReference type="FunFam" id="3.30.420.10:FF:000007">
    <property type="entry name" value="Interferon-stimulated exonuclease gene 20"/>
    <property type="match status" value="1"/>
</dbReference>
<dbReference type="OrthoDB" id="8191639at2759"/>
<dbReference type="Pfam" id="PF00929">
    <property type="entry name" value="RNase_T"/>
    <property type="match status" value="1"/>
</dbReference>
<dbReference type="CDD" id="cd06144">
    <property type="entry name" value="REX4_like"/>
    <property type="match status" value="1"/>
</dbReference>
<dbReference type="InterPro" id="IPR012337">
    <property type="entry name" value="RNaseH-like_sf"/>
</dbReference>
<dbReference type="GO" id="GO:0006364">
    <property type="term" value="P:rRNA processing"/>
    <property type="evidence" value="ECO:0007669"/>
    <property type="project" value="InterPro"/>
</dbReference>
<feature type="region of interest" description="Disordered" evidence="8">
    <location>
        <begin position="1"/>
        <end position="21"/>
    </location>
</feature>
<comment type="caution">
    <text evidence="10">The sequence shown here is derived from an EMBL/GenBank/DDBJ whole genome shotgun (WGS) entry which is preliminary data.</text>
</comment>
<gene>
    <name evidence="10" type="primary">Rexo4</name>
    <name evidence="10" type="ORF">Anas_14623</name>
</gene>
<dbReference type="GO" id="GO:0008408">
    <property type="term" value="F:3'-5' exonuclease activity"/>
    <property type="evidence" value="ECO:0007669"/>
    <property type="project" value="InterPro"/>
</dbReference>
<evidence type="ECO:0000256" key="8">
    <source>
        <dbReference type="SAM" id="MobiDB-lite"/>
    </source>
</evidence>
<evidence type="ECO:0000256" key="3">
    <source>
        <dbReference type="ARBA" id="ARBA00016937"/>
    </source>
</evidence>
<dbReference type="InterPro" id="IPR036397">
    <property type="entry name" value="RNaseH_sf"/>
</dbReference>
<reference evidence="10 11" key="1">
    <citation type="journal article" date="2019" name="PLoS Biol.">
        <title>Sex chromosomes control vertical transmission of feminizing Wolbachia symbionts in an isopod.</title>
        <authorList>
            <person name="Becking T."/>
            <person name="Chebbi M.A."/>
            <person name="Giraud I."/>
            <person name="Moumen B."/>
            <person name="Laverre T."/>
            <person name="Caubet Y."/>
            <person name="Peccoud J."/>
            <person name="Gilbert C."/>
            <person name="Cordaux R."/>
        </authorList>
    </citation>
    <scope>NUCLEOTIDE SEQUENCE [LARGE SCALE GENOMIC DNA]</scope>
    <source>
        <strain evidence="10">ANa2</strain>
        <tissue evidence="10">Whole body excluding digestive tract and cuticle</tissue>
    </source>
</reference>
<dbReference type="Gene3D" id="3.30.420.10">
    <property type="entry name" value="Ribonuclease H-like superfamily/Ribonuclease H"/>
    <property type="match status" value="1"/>
</dbReference>
<name>A0A5N5T5N6_9CRUS</name>
<evidence type="ECO:0000313" key="10">
    <source>
        <dbReference type="EMBL" id="KAB7501933.1"/>
    </source>
</evidence>
<feature type="domain" description="Exonuclease" evidence="9">
    <location>
        <begin position="67"/>
        <end position="228"/>
    </location>
</feature>
<evidence type="ECO:0000256" key="4">
    <source>
        <dbReference type="ARBA" id="ARBA00022722"/>
    </source>
</evidence>
<dbReference type="GO" id="GO:0003676">
    <property type="term" value="F:nucleic acid binding"/>
    <property type="evidence" value="ECO:0007669"/>
    <property type="project" value="InterPro"/>
</dbReference>
<dbReference type="AlphaFoldDB" id="A0A5N5T5N6"/>
<dbReference type="PANTHER" id="PTHR12801:SF158">
    <property type="entry name" value="RNA EXONUCLEASE 4"/>
    <property type="match status" value="1"/>
</dbReference>
<dbReference type="PANTHER" id="PTHR12801">
    <property type="entry name" value="RNA EXONUCLEASE REXO1 / RECO3 FAMILY MEMBER-RELATED"/>
    <property type="match status" value="1"/>
</dbReference>
<protein>
    <recommendedName>
        <fullName evidence="3">RNA exonuclease 4</fullName>
    </recommendedName>
</protein>
<dbReference type="InterPro" id="IPR047021">
    <property type="entry name" value="REXO1/3/4-like"/>
</dbReference>
<dbReference type="Proteomes" id="UP000326759">
    <property type="component" value="Unassembled WGS sequence"/>
</dbReference>
<dbReference type="GO" id="GO:0005634">
    <property type="term" value="C:nucleus"/>
    <property type="evidence" value="ECO:0007669"/>
    <property type="project" value="UniProtKB-SubCell"/>
</dbReference>
<feature type="compositionally biased region" description="Low complexity" evidence="8">
    <location>
        <begin position="7"/>
        <end position="20"/>
    </location>
</feature>
<organism evidence="10 11">
    <name type="scientific">Armadillidium nasatum</name>
    <dbReference type="NCBI Taxonomy" id="96803"/>
    <lineage>
        <taxon>Eukaryota</taxon>
        <taxon>Metazoa</taxon>
        <taxon>Ecdysozoa</taxon>
        <taxon>Arthropoda</taxon>
        <taxon>Crustacea</taxon>
        <taxon>Multicrustacea</taxon>
        <taxon>Malacostraca</taxon>
        <taxon>Eumalacostraca</taxon>
        <taxon>Peracarida</taxon>
        <taxon>Isopoda</taxon>
        <taxon>Oniscidea</taxon>
        <taxon>Crinocheta</taxon>
        <taxon>Armadillidiidae</taxon>
        <taxon>Armadillidium</taxon>
    </lineage>
</organism>
<dbReference type="SMART" id="SM00479">
    <property type="entry name" value="EXOIII"/>
    <property type="match status" value="1"/>
</dbReference>
<evidence type="ECO:0000256" key="5">
    <source>
        <dbReference type="ARBA" id="ARBA00022801"/>
    </source>
</evidence>
<evidence type="ECO:0000259" key="9">
    <source>
        <dbReference type="SMART" id="SM00479"/>
    </source>
</evidence>
<accession>A0A5N5T5N6</accession>
<comment type="subcellular location">
    <subcellularLocation>
        <location evidence="1">Nucleus</location>
    </subcellularLocation>
</comment>
<sequence>MQNTLDINSNNSEIISDNRNMNNKPLTEKKIINVSLTESDVKPFNGEKTVQQPNVLKAENSFTGFTKAVAIDCEMVGGGLNGETDILARVSIVNQFGNVLYDKYVKPREPIVDYRTEFSGIRPENLVDAESFEVVQNEVNKILCGKIVVGHGLKNDFQCLYISHPKNMIRDTSKFKPFRKIIGRGTPSLRKLCDKILEIKIQSGEHDSIQDAQAAMRLYSLHRKEWEKEVPKIKKNLNKN</sequence>
<evidence type="ECO:0000256" key="1">
    <source>
        <dbReference type="ARBA" id="ARBA00004123"/>
    </source>
</evidence>
<proteinExistence type="inferred from homology"/>
<evidence type="ECO:0000256" key="7">
    <source>
        <dbReference type="ARBA" id="ARBA00023242"/>
    </source>
</evidence>
<keyword evidence="11" id="KW-1185">Reference proteome</keyword>
<evidence type="ECO:0000313" key="11">
    <source>
        <dbReference type="Proteomes" id="UP000326759"/>
    </source>
</evidence>
<keyword evidence="7" id="KW-0539">Nucleus</keyword>